<keyword evidence="2" id="KW-1185">Reference proteome</keyword>
<accession>A0A5N5EW13</accession>
<comment type="caution">
    <text evidence="1">The sequence shown here is derived from an EMBL/GenBank/DDBJ whole genome shotgun (WGS) entry which is preliminary data.</text>
</comment>
<reference evidence="1 2" key="3">
    <citation type="submission" date="2019-11" db="EMBL/GenBank/DDBJ databases">
        <title>A de novo genome assembly of a pear dwarfing rootstock.</title>
        <authorList>
            <person name="Wang F."/>
            <person name="Wang J."/>
            <person name="Li S."/>
            <person name="Zhang Y."/>
            <person name="Fang M."/>
            <person name="Ma L."/>
            <person name="Zhao Y."/>
            <person name="Jiang S."/>
        </authorList>
    </citation>
    <scope>NUCLEOTIDE SEQUENCE [LARGE SCALE GENOMIC DNA]</scope>
    <source>
        <strain evidence="1">S2</strain>
        <tissue evidence="1">Leaf</tissue>
    </source>
</reference>
<name>A0A5N5EW13_9ROSA</name>
<dbReference type="AlphaFoldDB" id="A0A5N5EW13"/>
<organism evidence="1 2">
    <name type="scientific">Pyrus ussuriensis x Pyrus communis</name>
    <dbReference type="NCBI Taxonomy" id="2448454"/>
    <lineage>
        <taxon>Eukaryota</taxon>
        <taxon>Viridiplantae</taxon>
        <taxon>Streptophyta</taxon>
        <taxon>Embryophyta</taxon>
        <taxon>Tracheophyta</taxon>
        <taxon>Spermatophyta</taxon>
        <taxon>Magnoliopsida</taxon>
        <taxon>eudicotyledons</taxon>
        <taxon>Gunneridae</taxon>
        <taxon>Pentapetalae</taxon>
        <taxon>rosids</taxon>
        <taxon>fabids</taxon>
        <taxon>Rosales</taxon>
        <taxon>Rosaceae</taxon>
        <taxon>Amygdaloideae</taxon>
        <taxon>Maleae</taxon>
        <taxon>Pyrus</taxon>
    </lineage>
</organism>
<reference evidence="1 2" key="1">
    <citation type="submission" date="2019-09" db="EMBL/GenBank/DDBJ databases">
        <authorList>
            <person name="Ou C."/>
        </authorList>
    </citation>
    <scope>NUCLEOTIDE SEQUENCE [LARGE SCALE GENOMIC DNA]</scope>
    <source>
        <strain evidence="1">S2</strain>
        <tissue evidence="1">Leaf</tissue>
    </source>
</reference>
<dbReference type="Proteomes" id="UP000327157">
    <property type="component" value="Chromosome 7"/>
</dbReference>
<proteinExistence type="predicted"/>
<reference evidence="2" key="2">
    <citation type="submission" date="2019-10" db="EMBL/GenBank/DDBJ databases">
        <title>A de novo genome assembly of a pear dwarfing rootstock.</title>
        <authorList>
            <person name="Wang F."/>
            <person name="Wang J."/>
            <person name="Li S."/>
            <person name="Zhang Y."/>
            <person name="Fang M."/>
            <person name="Ma L."/>
            <person name="Zhao Y."/>
            <person name="Jiang S."/>
        </authorList>
    </citation>
    <scope>NUCLEOTIDE SEQUENCE [LARGE SCALE GENOMIC DNA]</scope>
</reference>
<evidence type="ECO:0000313" key="2">
    <source>
        <dbReference type="Proteomes" id="UP000327157"/>
    </source>
</evidence>
<sequence length="68" mass="6712">MALGFAVALAAGGSGLPSCATDVAASWPSSKVVIAAALRGAMVVVVMSCPTGHCMANVIALMTMVVLY</sequence>
<protein>
    <submittedName>
        <fullName evidence="1">Uncharacterized protein</fullName>
    </submittedName>
</protein>
<evidence type="ECO:0000313" key="1">
    <source>
        <dbReference type="EMBL" id="KAB2595158.1"/>
    </source>
</evidence>
<dbReference type="EMBL" id="SMOL01000781">
    <property type="protein sequence ID" value="KAB2595158.1"/>
    <property type="molecule type" value="Genomic_DNA"/>
</dbReference>
<gene>
    <name evidence="1" type="ORF">D8674_030608</name>
</gene>